<dbReference type="NCBIfam" id="TIGR03296">
    <property type="entry name" value="M6dom_TIGR03296"/>
    <property type="match status" value="1"/>
</dbReference>
<evidence type="ECO:0000313" key="14">
    <source>
        <dbReference type="Proteomes" id="UP001197247"/>
    </source>
</evidence>
<keyword evidence="6" id="KW-0732">Signal</keyword>
<dbReference type="PANTHER" id="PTHR13062:SF12">
    <property type="entry name" value="ALPHA-2-MACROGLOBULIN DOMAIN-CONTAINING PROTEIN"/>
    <property type="match status" value="1"/>
</dbReference>
<evidence type="ECO:0000256" key="6">
    <source>
        <dbReference type="ARBA" id="ARBA00022729"/>
    </source>
</evidence>
<dbReference type="PANTHER" id="PTHR13062">
    <property type="entry name" value="COLLAGENASE"/>
    <property type="match status" value="1"/>
</dbReference>
<keyword evidence="14" id="KW-1185">Reference proteome</keyword>
<evidence type="ECO:0000256" key="7">
    <source>
        <dbReference type="ARBA" id="ARBA00022801"/>
    </source>
</evidence>
<evidence type="ECO:0000256" key="10">
    <source>
        <dbReference type="SAM" id="MobiDB-lite"/>
    </source>
</evidence>
<comment type="subcellular location">
    <subcellularLocation>
        <location evidence="2">Secreted</location>
    </subcellularLocation>
</comment>
<comment type="cofactor">
    <cofactor evidence="1">
        <name>Zn(2+)</name>
        <dbReference type="ChEBI" id="CHEBI:29105"/>
    </cofactor>
</comment>
<dbReference type="Pfam" id="PF20773">
    <property type="entry name" value="InhA-like_MAM"/>
    <property type="match status" value="1"/>
</dbReference>
<dbReference type="InterPro" id="IPR012300">
    <property type="entry name" value="Pept_M6_InhA"/>
</dbReference>
<feature type="region of interest" description="Disordered" evidence="10">
    <location>
        <begin position="127"/>
        <end position="164"/>
    </location>
</feature>
<keyword evidence="8" id="KW-0862">Zinc</keyword>
<gene>
    <name evidence="13" type="ORF">KIH74_31825</name>
</gene>
<dbReference type="InterPro" id="IPR048665">
    <property type="entry name" value="InhA-like_VEG"/>
</dbReference>
<evidence type="ECO:0000256" key="9">
    <source>
        <dbReference type="ARBA" id="ARBA00023049"/>
    </source>
</evidence>
<keyword evidence="7" id="KW-0378">Hydrolase</keyword>
<feature type="region of interest" description="Disordered" evidence="10">
    <location>
        <begin position="1"/>
        <end position="35"/>
    </location>
</feature>
<sequence length="794" mass="86622">MIGGSALTAGATGASAATGAPVATRAVTPVAPPDGARAEQVVHDDLAVPLQEKARALKEKALSQVLNGEAEVQEINGSKVVKLAGDGVKTLSARDARGNGDDDGQYVELARERTDRIFVVLAEFGDQRHPDYPDQDTDPTTPGPATFDGPLHNRIPRPGPDDNRTVWQPDYDRKHYQDLYFGDWPGAESLKTYYETQSSGRYSVDGEVTDWVKVPYNEARYGRSNGFPCGGIVCSNTYALLGDALTAWVAQQKAAGRTDAQIKQDVAGFDRWDRYDHDGDGNFNEPDGYIDHFQIVHAGGDQADRDPQQGEDAIWSHRSFVNLDPTGSTGPAGNRLGGTQIGGTGLWVGDYTMQPENGGMDVFAHEYGHDLGLPDDYDIAGGVGNAVEWWSLMAQSRLSGQGEPIGTRAGDLGAWNKLFLGWLDYEIVPPDRKERVIELGPEEYNTARAQAAVVVLPPKQVTRQLVKPLTGSYEWWSGSGDDLDSTLTRSVKLPAGKPQLTFQADWNIESCGDEVCDQAFVEVDAGGGFTALPGSITKSDEGNGIEGYSGGWEPATFDLSAFAGKTVKLRFRYRTDPAVGGEVEGLPDGLFLDDIKVATVFEDGAEQDDSAWTADGFSRTNGSETLAYDNYYIAGHRSHVSYDRYLKTGPYNFGWASTKPDYVEHFPYQEGLLISYWDLSQSDNSVSQHPGEGRNLYVDAHPAPLFQSDGDPWRARVQMYDAPFGLKKTDRIGLHDDGEKARVGRLPGNPVFDDTQNYFDPVQLDHGVKVRGAGVRIEVLDQKKTQMTIKVTTP</sequence>
<evidence type="ECO:0000256" key="4">
    <source>
        <dbReference type="ARBA" id="ARBA00022670"/>
    </source>
</evidence>
<evidence type="ECO:0000256" key="2">
    <source>
        <dbReference type="ARBA" id="ARBA00004613"/>
    </source>
</evidence>
<dbReference type="EMBL" id="JAHBAY010000018">
    <property type="protein sequence ID" value="MBT0773578.1"/>
    <property type="molecule type" value="Genomic_DNA"/>
</dbReference>
<feature type="domain" description="Peptidase M6-like" evidence="11">
    <location>
        <begin position="105"/>
        <end position="420"/>
    </location>
</feature>
<feature type="domain" description="Immune inhibitor A-like metallopeptidase VEG" evidence="12">
    <location>
        <begin position="628"/>
        <end position="791"/>
    </location>
</feature>
<organism evidence="13 14">
    <name type="scientific">Kineosporia corallincola</name>
    <dbReference type="NCBI Taxonomy" id="2835133"/>
    <lineage>
        <taxon>Bacteria</taxon>
        <taxon>Bacillati</taxon>
        <taxon>Actinomycetota</taxon>
        <taxon>Actinomycetes</taxon>
        <taxon>Kineosporiales</taxon>
        <taxon>Kineosporiaceae</taxon>
        <taxon>Kineosporia</taxon>
    </lineage>
</organism>
<accession>A0ABS5TS14</accession>
<evidence type="ECO:0000256" key="1">
    <source>
        <dbReference type="ARBA" id="ARBA00001947"/>
    </source>
</evidence>
<evidence type="ECO:0000256" key="8">
    <source>
        <dbReference type="ARBA" id="ARBA00022833"/>
    </source>
</evidence>
<dbReference type="PIRSF" id="PIRSF007519">
    <property type="entry name" value="Protease_InhA"/>
    <property type="match status" value="1"/>
</dbReference>
<feature type="compositionally biased region" description="Low complexity" evidence="10">
    <location>
        <begin position="1"/>
        <end position="29"/>
    </location>
</feature>
<protein>
    <submittedName>
        <fullName evidence="13">Immune inhibitor A</fullName>
    </submittedName>
</protein>
<evidence type="ECO:0000256" key="3">
    <source>
        <dbReference type="ARBA" id="ARBA00022525"/>
    </source>
</evidence>
<proteinExistence type="predicted"/>
<feature type="compositionally biased region" description="Low complexity" evidence="10">
    <location>
        <begin position="138"/>
        <end position="150"/>
    </location>
</feature>
<evidence type="ECO:0000259" key="12">
    <source>
        <dbReference type="Pfam" id="PF20774"/>
    </source>
</evidence>
<dbReference type="Proteomes" id="UP001197247">
    <property type="component" value="Unassembled WGS sequence"/>
</dbReference>
<dbReference type="InterPro" id="IPR008757">
    <property type="entry name" value="Peptidase_M6-like_domain"/>
</dbReference>
<evidence type="ECO:0000256" key="5">
    <source>
        <dbReference type="ARBA" id="ARBA00022723"/>
    </source>
</evidence>
<comment type="caution">
    <text evidence="13">The sequence shown here is derived from an EMBL/GenBank/DDBJ whole genome shotgun (WGS) entry which is preliminary data.</text>
</comment>
<dbReference type="Pfam" id="PF05547">
    <property type="entry name" value="Peptidase_M6"/>
    <property type="match status" value="1"/>
</dbReference>
<evidence type="ECO:0000313" key="13">
    <source>
        <dbReference type="EMBL" id="MBT0773578.1"/>
    </source>
</evidence>
<keyword evidence="3" id="KW-0964">Secreted</keyword>
<dbReference type="RefSeq" id="WP_214160117.1">
    <property type="nucleotide sequence ID" value="NZ_JAHBAY010000018.1"/>
</dbReference>
<dbReference type="SUPFAM" id="SSF55486">
    <property type="entry name" value="Metalloproteases ('zincins'), catalytic domain"/>
    <property type="match status" value="1"/>
</dbReference>
<name>A0ABS5TS14_9ACTN</name>
<keyword evidence="5" id="KW-0479">Metal-binding</keyword>
<reference evidence="13 14" key="1">
    <citation type="submission" date="2021-05" db="EMBL/GenBank/DDBJ databases">
        <title>Kineosporia and Streptomyces sp. nov. two new marine actinobacteria isolated from Coral.</title>
        <authorList>
            <person name="Buangrab K."/>
            <person name="Sutthacheep M."/>
            <person name="Yeemin T."/>
            <person name="Harunari E."/>
            <person name="Igarashi Y."/>
            <person name="Kanchanasin P."/>
            <person name="Tanasupawat S."/>
            <person name="Phongsopitanun W."/>
        </authorList>
    </citation>
    <scope>NUCLEOTIDE SEQUENCE [LARGE SCALE GENOMIC DNA]</scope>
    <source>
        <strain evidence="13 14">J2-2</strain>
    </source>
</reference>
<evidence type="ECO:0000259" key="11">
    <source>
        <dbReference type="Pfam" id="PF05547"/>
    </source>
</evidence>
<dbReference type="Pfam" id="PF20774">
    <property type="entry name" value="InhA-like_VEG"/>
    <property type="match status" value="1"/>
</dbReference>
<keyword evidence="9" id="KW-0482">Metalloprotease</keyword>
<keyword evidence="4" id="KW-0645">Protease</keyword>